<dbReference type="OrthoDB" id="9981000at2"/>
<dbReference type="InParanoid" id="A0A1C4W6D8"/>
<gene>
    <name evidence="2" type="ORF">GA0070618_1897</name>
</gene>
<keyword evidence="1" id="KW-1133">Transmembrane helix</keyword>
<feature type="transmembrane region" description="Helical" evidence="1">
    <location>
        <begin position="194"/>
        <end position="215"/>
    </location>
</feature>
<evidence type="ECO:0000313" key="2">
    <source>
        <dbReference type="EMBL" id="SCE91770.1"/>
    </source>
</evidence>
<name>A0A1C4W6D8_MICEC</name>
<sequence>MSAALVFICSDHVGPYVNAVSYLRDKRGVASFTFIFITGALVEGPRTDFVESITAAFESLGEGRYLGRPAHVDEKSQARYRETAEFLDCRSSVKVVPLEDLAGYISREAKSVKLGQLAIDVTGLPKVLAAHVMLICLAVGRQVHTFELRQRTNPKAPELSLYHALSAGDFDYPSLARDPAVLASVRQLVHVKRATWAIVVVSLIGMASLAVLIAVDAKNPALAIVGLAANVIGIAGGTLQAITIYKGK</sequence>
<dbReference type="AlphaFoldDB" id="A0A1C4W6D8"/>
<evidence type="ECO:0000313" key="3">
    <source>
        <dbReference type="Proteomes" id="UP000198253"/>
    </source>
</evidence>
<reference evidence="3" key="1">
    <citation type="submission" date="2016-06" db="EMBL/GenBank/DDBJ databases">
        <authorList>
            <person name="Varghese N."/>
            <person name="Submissions Spin"/>
        </authorList>
    </citation>
    <scope>NUCLEOTIDE SEQUENCE [LARGE SCALE GENOMIC DNA]</scope>
    <source>
        <strain evidence="3">DSM 43816</strain>
    </source>
</reference>
<organism evidence="2 3">
    <name type="scientific">Micromonospora echinospora</name>
    <name type="common">Micromonospora purpurea</name>
    <dbReference type="NCBI Taxonomy" id="1877"/>
    <lineage>
        <taxon>Bacteria</taxon>
        <taxon>Bacillati</taxon>
        <taxon>Actinomycetota</taxon>
        <taxon>Actinomycetes</taxon>
        <taxon>Micromonosporales</taxon>
        <taxon>Micromonosporaceae</taxon>
        <taxon>Micromonospora</taxon>
    </lineage>
</organism>
<dbReference type="RefSeq" id="WP_143740324.1">
    <property type="nucleotide sequence ID" value="NZ_LT607413.1"/>
</dbReference>
<dbReference type="EMBL" id="LT607413">
    <property type="protein sequence ID" value="SCE91770.1"/>
    <property type="molecule type" value="Genomic_DNA"/>
</dbReference>
<keyword evidence="3" id="KW-1185">Reference proteome</keyword>
<protein>
    <submittedName>
        <fullName evidence="2">Uncharacterized protein</fullName>
    </submittedName>
</protein>
<evidence type="ECO:0000256" key="1">
    <source>
        <dbReference type="SAM" id="Phobius"/>
    </source>
</evidence>
<proteinExistence type="predicted"/>
<feature type="transmembrane region" description="Helical" evidence="1">
    <location>
        <begin position="221"/>
        <end position="245"/>
    </location>
</feature>
<keyword evidence="1" id="KW-0472">Membrane</keyword>
<dbReference type="Proteomes" id="UP000198253">
    <property type="component" value="Chromosome I"/>
</dbReference>
<keyword evidence="1" id="KW-0812">Transmembrane</keyword>
<accession>A0A1C4W6D8</accession>